<name>F6XQU2_CIOIN</name>
<dbReference type="Proteomes" id="UP000008144">
    <property type="component" value="Chromosome 5"/>
</dbReference>
<dbReference type="EMBL" id="EAAA01002125">
    <property type="status" value="NOT_ANNOTATED_CDS"/>
    <property type="molecule type" value="Genomic_DNA"/>
</dbReference>
<dbReference type="InParanoid" id="F6XQU2"/>
<reference evidence="1" key="4">
    <citation type="submission" date="2025-09" db="UniProtKB">
        <authorList>
            <consortium name="Ensembl"/>
        </authorList>
    </citation>
    <scope>IDENTIFICATION</scope>
</reference>
<reference evidence="1" key="3">
    <citation type="submission" date="2025-08" db="UniProtKB">
        <authorList>
            <consortium name="Ensembl"/>
        </authorList>
    </citation>
    <scope>IDENTIFICATION</scope>
</reference>
<dbReference type="AlphaFoldDB" id="F6XQU2"/>
<accession>F6XQU2</accession>
<keyword evidence="2" id="KW-1185">Reference proteome</keyword>
<sequence length="339" mass="37717">MPNFVLHHNGKVYNLRPRGAISMHASQWRHGNCKCPVNPARTHYARPSNREAPVSRSDACHNSKFAAGRGLPMQVVKIESDATSLPENGDLKLVRFQRRARFLRQNSDEVCWRNLQEQRQLQRAQNLRARTFRRAKSESSSEPVSHVGVIPATRRCRPSKKERAEQRSFRLKRWTQTPDDSSFASILDASIPGSKTSTQSSEWFESSSFGVELSDRKGVEAVVRARNNVAKIAAAMAAMSQVANKSKIKKSDSGVWCEKSPEAEQNTGSNTAAQTVSEGAELKQVLTPPKDQPNTCNSNTLQQTEDHITTSVTEVKTVAMENSEDLNSVRTDIETTAPC</sequence>
<organism evidence="1 2">
    <name type="scientific">Ciona intestinalis</name>
    <name type="common">Transparent sea squirt</name>
    <name type="synonym">Ascidia intestinalis</name>
    <dbReference type="NCBI Taxonomy" id="7719"/>
    <lineage>
        <taxon>Eukaryota</taxon>
        <taxon>Metazoa</taxon>
        <taxon>Chordata</taxon>
        <taxon>Tunicata</taxon>
        <taxon>Ascidiacea</taxon>
        <taxon>Phlebobranchia</taxon>
        <taxon>Cionidae</taxon>
        <taxon>Ciona</taxon>
    </lineage>
</organism>
<evidence type="ECO:0000313" key="2">
    <source>
        <dbReference type="Proteomes" id="UP000008144"/>
    </source>
</evidence>
<reference evidence="2" key="1">
    <citation type="journal article" date="2002" name="Science">
        <title>The draft genome of Ciona intestinalis: insights into chordate and vertebrate origins.</title>
        <authorList>
            <person name="Dehal P."/>
            <person name="Satou Y."/>
            <person name="Campbell R.K."/>
            <person name="Chapman J."/>
            <person name="Degnan B."/>
            <person name="De Tomaso A."/>
            <person name="Davidson B."/>
            <person name="Di Gregorio A."/>
            <person name="Gelpke M."/>
            <person name="Goodstein D.M."/>
            <person name="Harafuji N."/>
            <person name="Hastings K.E."/>
            <person name="Ho I."/>
            <person name="Hotta K."/>
            <person name="Huang W."/>
            <person name="Kawashima T."/>
            <person name="Lemaire P."/>
            <person name="Martinez D."/>
            <person name="Meinertzhagen I.A."/>
            <person name="Necula S."/>
            <person name="Nonaka M."/>
            <person name="Putnam N."/>
            <person name="Rash S."/>
            <person name="Saiga H."/>
            <person name="Satake M."/>
            <person name="Terry A."/>
            <person name="Yamada L."/>
            <person name="Wang H.G."/>
            <person name="Awazu S."/>
            <person name="Azumi K."/>
            <person name="Boore J."/>
            <person name="Branno M."/>
            <person name="Chin-Bow S."/>
            <person name="DeSantis R."/>
            <person name="Doyle S."/>
            <person name="Francino P."/>
            <person name="Keys D.N."/>
            <person name="Haga S."/>
            <person name="Hayashi H."/>
            <person name="Hino K."/>
            <person name="Imai K.S."/>
            <person name="Inaba K."/>
            <person name="Kano S."/>
            <person name="Kobayashi K."/>
            <person name="Kobayashi M."/>
            <person name="Lee B.I."/>
            <person name="Makabe K.W."/>
            <person name="Manohar C."/>
            <person name="Matassi G."/>
            <person name="Medina M."/>
            <person name="Mochizuki Y."/>
            <person name="Mount S."/>
            <person name="Morishita T."/>
            <person name="Miura S."/>
            <person name="Nakayama A."/>
            <person name="Nishizaka S."/>
            <person name="Nomoto H."/>
            <person name="Ohta F."/>
            <person name="Oishi K."/>
            <person name="Rigoutsos I."/>
            <person name="Sano M."/>
            <person name="Sasaki A."/>
            <person name="Sasakura Y."/>
            <person name="Shoguchi E."/>
            <person name="Shin-i T."/>
            <person name="Spagnuolo A."/>
            <person name="Stainier D."/>
            <person name="Suzuki M.M."/>
            <person name="Tassy O."/>
            <person name="Takatori N."/>
            <person name="Tokuoka M."/>
            <person name="Yagi K."/>
            <person name="Yoshizaki F."/>
            <person name="Wada S."/>
            <person name="Zhang C."/>
            <person name="Hyatt P.D."/>
            <person name="Larimer F."/>
            <person name="Detter C."/>
            <person name="Doggett N."/>
            <person name="Glavina T."/>
            <person name="Hawkins T."/>
            <person name="Richardson P."/>
            <person name="Lucas S."/>
            <person name="Kohara Y."/>
            <person name="Levine M."/>
            <person name="Satoh N."/>
            <person name="Rokhsar D.S."/>
        </authorList>
    </citation>
    <scope>NUCLEOTIDE SEQUENCE [LARGE SCALE GENOMIC DNA]</scope>
</reference>
<evidence type="ECO:0000313" key="1">
    <source>
        <dbReference type="Ensembl" id="ENSCINP00000005178.3"/>
    </source>
</evidence>
<reference evidence="1" key="2">
    <citation type="journal article" date="2008" name="Genome Biol.">
        <title>Improved genome assembly and evidence-based global gene model set for the chordate Ciona intestinalis: new insight into intron and operon populations.</title>
        <authorList>
            <person name="Satou Y."/>
            <person name="Mineta K."/>
            <person name="Ogasawara M."/>
            <person name="Sasakura Y."/>
            <person name="Shoguchi E."/>
            <person name="Ueno K."/>
            <person name="Yamada L."/>
            <person name="Matsumoto J."/>
            <person name="Wasserscheid J."/>
            <person name="Dewar K."/>
            <person name="Wiley G.B."/>
            <person name="Macmil S.L."/>
            <person name="Roe B.A."/>
            <person name="Zeller R.W."/>
            <person name="Hastings K.E."/>
            <person name="Lemaire P."/>
            <person name="Lindquist E."/>
            <person name="Endo T."/>
            <person name="Hotta K."/>
            <person name="Inaba K."/>
        </authorList>
    </citation>
    <scope>NUCLEOTIDE SEQUENCE [LARGE SCALE GENOMIC DNA]</scope>
    <source>
        <strain evidence="1">wild type</strain>
    </source>
</reference>
<dbReference type="Ensembl" id="ENSCINT00000005178.3">
    <property type="protein sequence ID" value="ENSCINP00000005178.3"/>
    <property type="gene ID" value="ENSCING00000002545.3"/>
</dbReference>
<dbReference type="HOGENOM" id="CLU_820225_0_0_1"/>
<proteinExistence type="predicted"/>
<protein>
    <submittedName>
        <fullName evidence="1">Uncharacterized protein</fullName>
    </submittedName>
</protein>